<evidence type="ECO:0000313" key="1">
    <source>
        <dbReference type="EMBL" id="KPX48646.1"/>
    </source>
</evidence>
<accession>A0A0P9SYF3</accession>
<dbReference type="Proteomes" id="UP000050557">
    <property type="component" value="Unassembled WGS sequence"/>
</dbReference>
<proteinExistence type="predicted"/>
<dbReference type="PATRIC" id="fig|251654.3.peg.2464"/>
<gene>
    <name evidence="1" type="ORF">ALO68_01894</name>
</gene>
<organism evidence="1 2">
    <name type="scientific">Pseudomonas syringae pv. helianthi</name>
    <dbReference type="NCBI Taxonomy" id="251654"/>
    <lineage>
        <taxon>Bacteria</taxon>
        <taxon>Pseudomonadati</taxon>
        <taxon>Pseudomonadota</taxon>
        <taxon>Gammaproteobacteria</taxon>
        <taxon>Pseudomonadales</taxon>
        <taxon>Pseudomonadaceae</taxon>
        <taxon>Pseudomonas</taxon>
    </lineage>
</organism>
<comment type="caution">
    <text evidence="1">The sequence shown here is derived from an EMBL/GenBank/DDBJ whole genome shotgun (WGS) entry which is preliminary data.</text>
</comment>
<dbReference type="AlphaFoldDB" id="A0A0P9SYF3"/>
<sequence length="60" mass="6536">MEYGFGELEDIGRWISENAAGEIVVQIAAEEDTATISEGKASIQLPDGYYRIPWSSGSVK</sequence>
<name>A0A0P9SYF3_9PSED</name>
<protein>
    <submittedName>
        <fullName evidence="1">Putative integrase XerC</fullName>
    </submittedName>
</protein>
<reference evidence="1 2" key="1">
    <citation type="submission" date="2015-09" db="EMBL/GenBank/DDBJ databases">
        <title>Genome announcement of multiple Pseudomonas syringae strains.</title>
        <authorList>
            <person name="Thakur S."/>
            <person name="Wang P.W."/>
            <person name="Gong Y."/>
            <person name="Weir B.S."/>
            <person name="Guttman D.S."/>
        </authorList>
    </citation>
    <scope>NUCLEOTIDE SEQUENCE [LARGE SCALE GENOMIC DNA]</scope>
    <source>
        <strain evidence="1 2">ICMP4531</strain>
    </source>
</reference>
<dbReference type="EMBL" id="LJQM01000041">
    <property type="protein sequence ID" value="KPX48646.1"/>
    <property type="molecule type" value="Genomic_DNA"/>
</dbReference>
<evidence type="ECO:0000313" key="2">
    <source>
        <dbReference type="Proteomes" id="UP000050557"/>
    </source>
</evidence>